<dbReference type="OrthoDB" id="8565078at2"/>
<evidence type="ECO:0000313" key="2">
    <source>
        <dbReference type="Proteomes" id="UP000256561"/>
    </source>
</evidence>
<comment type="caution">
    <text evidence="1">The sequence shown here is derived from an EMBL/GenBank/DDBJ whole genome shotgun (WGS) entry which is preliminary data.</text>
</comment>
<proteinExistence type="predicted"/>
<gene>
    <name evidence="1" type="ORF">DXV75_11455</name>
</gene>
<dbReference type="EMBL" id="QRHA01000007">
    <property type="protein sequence ID" value="RDV25216.1"/>
    <property type="molecule type" value="Genomic_DNA"/>
</dbReference>
<dbReference type="Proteomes" id="UP000256561">
    <property type="component" value="Unassembled WGS sequence"/>
</dbReference>
<keyword evidence="1" id="KW-0670">Pyruvate</keyword>
<name>A0A3D8M6D3_9ALTE</name>
<sequence>MSQVLIQAGARLLNALGRHSELIMHAYVNGSVVERDHSPKVLEQLVQLGVLWRPDPQSALRLKSAVRTLLEGSLQDERNRTINANIGASLASLKTLAEHYKEALHYNRFNEAHAYMTDLTEHVYQLTESLGNSVRVLFSRINNEFGYVSSVEAKIRENELAQGQVSDLLNQLECFRFDELSSIAGSNRELRHLLVVSLQQSFSRAAQELSVVQARLLDLLGRFREFQGRTRLLKGYLLHMEQQPDFTPGNYPSLSQVPLLFNQASRLLGNASADLNQVGHEADYQTIVAGLTNVHRRKAQTAENHASKEIEVTEQTSVALSKDPLQLAVDDYFCEVIDNGQPMSALEYYAREDLDFDPEVWIYQVIGGYQSLADADKQYFALDANGQPDPIYSGNFYISDVTLGLR</sequence>
<reference evidence="2" key="1">
    <citation type="submission" date="2018-08" db="EMBL/GenBank/DDBJ databases">
        <authorList>
            <person name="Zhang J."/>
            <person name="Du Z.-J."/>
        </authorList>
    </citation>
    <scope>NUCLEOTIDE SEQUENCE [LARGE SCALE GENOMIC DNA]</scope>
    <source>
        <strain evidence="2">KCTC 52655</strain>
    </source>
</reference>
<keyword evidence="2" id="KW-1185">Reference proteome</keyword>
<organism evidence="1 2">
    <name type="scientific">Alteromonas aestuariivivens</name>
    <dbReference type="NCBI Taxonomy" id="1938339"/>
    <lineage>
        <taxon>Bacteria</taxon>
        <taxon>Pseudomonadati</taxon>
        <taxon>Pseudomonadota</taxon>
        <taxon>Gammaproteobacteria</taxon>
        <taxon>Alteromonadales</taxon>
        <taxon>Alteromonadaceae</taxon>
        <taxon>Alteromonas/Salinimonas group</taxon>
        <taxon>Alteromonas</taxon>
    </lineage>
</organism>
<dbReference type="AlphaFoldDB" id="A0A3D8M6D3"/>
<accession>A0A3D8M6D3</accession>
<dbReference type="RefSeq" id="WP_115593548.1">
    <property type="nucleotide sequence ID" value="NZ_QRHA01000007.1"/>
</dbReference>
<evidence type="ECO:0000313" key="1">
    <source>
        <dbReference type="EMBL" id="RDV25216.1"/>
    </source>
</evidence>
<protein>
    <submittedName>
        <fullName evidence="1">Phosphoenolpyruvate carboxylase</fullName>
    </submittedName>
</protein>